<dbReference type="RefSeq" id="WP_150184597.1">
    <property type="nucleotide sequence ID" value="NZ_CP029191.1"/>
</dbReference>
<dbReference type="EMBL" id="CP029191">
    <property type="protein sequence ID" value="QES42135.1"/>
    <property type="molecule type" value="Genomic_DNA"/>
</dbReference>
<dbReference type="AlphaFoldDB" id="A0A5P2CHC6"/>
<dbReference type="Proteomes" id="UP000324015">
    <property type="component" value="Chromosome"/>
</dbReference>
<reference evidence="2 3" key="1">
    <citation type="submission" date="2018-05" db="EMBL/GenBank/DDBJ databases">
        <title>Streptomyces venezuelae.</title>
        <authorList>
            <person name="Kim W."/>
            <person name="Lee N."/>
            <person name="Cho B.-K."/>
        </authorList>
    </citation>
    <scope>NUCLEOTIDE SEQUENCE [LARGE SCALE GENOMIC DNA]</scope>
    <source>
        <strain evidence="2 3">ATCC 14585</strain>
    </source>
</reference>
<gene>
    <name evidence="2" type="ORF">DEJ49_15065</name>
</gene>
<sequence length="96" mass="10600">MLQDVSIVQQIGVAVLAVATVVWAVGLVRMMRRDRFEDRFAGRFEGPFEAEAWGQAPALRALPAQQGPPRTETVELTADERAAFAVLVRQFGESRS</sequence>
<evidence type="ECO:0000256" key="1">
    <source>
        <dbReference type="SAM" id="Phobius"/>
    </source>
</evidence>
<organism evidence="2 3">
    <name type="scientific">Streptomyces venezuelae</name>
    <dbReference type="NCBI Taxonomy" id="54571"/>
    <lineage>
        <taxon>Bacteria</taxon>
        <taxon>Bacillati</taxon>
        <taxon>Actinomycetota</taxon>
        <taxon>Actinomycetes</taxon>
        <taxon>Kitasatosporales</taxon>
        <taxon>Streptomycetaceae</taxon>
        <taxon>Streptomyces</taxon>
    </lineage>
</organism>
<protein>
    <submittedName>
        <fullName evidence="2">Uncharacterized protein</fullName>
    </submittedName>
</protein>
<feature type="transmembrane region" description="Helical" evidence="1">
    <location>
        <begin position="6"/>
        <end position="28"/>
    </location>
</feature>
<keyword evidence="1" id="KW-1133">Transmembrane helix</keyword>
<proteinExistence type="predicted"/>
<name>A0A5P2CHC6_STRVZ</name>
<keyword evidence="1" id="KW-0812">Transmembrane</keyword>
<accession>A0A5P2CHC6</accession>
<evidence type="ECO:0000313" key="2">
    <source>
        <dbReference type="EMBL" id="QES42135.1"/>
    </source>
</evidence>
<keyword evidence="1" id="KW-0472">Membrane</keyword>
<evidence type="ECO:0000313" key="3">
    <source>
        <dbReference type="Proteomes" id="UP000324015"/>
    </source>
</evidence>